<name>A0AAE0TP43_9PEZI</name>
<gene>
    <name evidence="2" type="ORF">LTR78_009752</name>
</gene>
<reference evidence="2" key="1">
    <citation type="submission" date="2023-07" db="EMBL/GenBank/DDBJ databases">
        <title>Black Yeasts Isolated from many extreme environments.</title>
        <authorList>
            <person name="Coleine C."/>
            <person name="Stajich J.E."/>
            <person name="Selbmann L."/>
        </authorList>
    </citation>
    <scope>NUCLEOTIDE SEQUENCE</scope>
    <source>
        <strain evidence="2">CCFEE 5485</strain>
    </source>
</reference>
<keyword evidence="3" id="KW-1185">Reference proteome</keyword>
<dbReference type="Gene3D" id="2.160.20.80">
    <property type="entry name" value="E3 ubiquitin-protein ligase SopA"/>
    <property type="match status" value="1"/>
</dbReference>
<evidence type="ECO:0000313" key="3">
    <source>
        <dbReference type="Proteomes" id="UP001274830"/>
    </source>
</evidence>
<sequence length="380" mass="41588">MANKVAKDPVFIHSGAAELFATMASGRASRVNESNTEIYLIGTNENYNFSFEENSVSGFFDNVLFKECVFEGKGLQLRNCTFVNVKFKDCTFDGVWFTDLYLEDVIIVGCFVIDEGNLYTIFPNRFRQSKIGQNGRPDEVMDLAWLAGQVSILDGSQVDSDERLARQLAEEDEKPAYKLAMDRKQEEAGIDDEAHSSKKISDADRAWLAGGKPTSAEAMLTRTERRMGKGSRVFKARASAKTPSGVTTKPSTSATLPDLTAPSKLDSLLVLDHRYPAMLPSMTDAASVPRPLAIEEADVSERAAAKATLTIAAPFFDDTKLSELQARLDGQQSRGLRIPPGAPTMFHAVSKAIMKLEDELDGHSDNDGDGGQVVNLVQLD</sequence>
<dbReference type="AlphaFoldDB" id="A0AAE0TP43"/>
<proteinExistence type="predicted"/>
<dbReference type="Proteomes" id="UP001274830">
    <property type="component" value="Unassembled WGS sequence"/>
</dbReference>
<comment type="caution">
    <text evidence="2">The sequence shown here is derived from an EMBL/GenBank/DDBJ whole genome shotgun (WGS) entry which is preliminary data.</text>
</comment>
<feature type="compositionally biased region" description="Polar residues" evidence="1">
    <location>
        <begin position="241"/>
        <end position="255"/>
    </location>
</feature>
<feature type="region of interest" description="Disordered" evidence="1">
    <location>
        <begin position="184"/>
        <end position="208"/>
    </location>
</feature>
<organism evidence="2 3">
    <name type="scientific">Recurvomyces mirabilis</name>
    <dbReference type="NCBI Taxonomy" id="574656"/>
    <lineage>
        <taxon>Eukaryota</taxon>
        <taxon>Fungi</taxon>
        <taxon>Dikarya</taxon>
        <taxon>Ascomycota</taxon>
        <taxon>Pezizomycotina</taxon>
        <taxon>Dothideomycetes</taxon>
        <taxon>Dothideomycetidae</taxon>
        <taxon>Mycosphaerellales</taxon>
        <taxon>Teratosphaeriaceae</taxon>
        <taxon>Recurvomyces</taxon>
    </lineage>
</organism>
<protein>
    <submittedName>
        <fullName evidence="2">Uncharacterized protein</fullName>
    </submittedName>
</protein>
<evidence type="ECO:0000313" key="2">
    <source>
        <dbReference type="EMBL" id="KAK3670399.1"/>
    </source>
</evidence>
<feature type="compositionally biased region" description="Basic and acidic residues" evidence="1">
    <location>
        <begin position="184"/>
        <end position="205"/>
    </location>
</feature>
<accession>A0AAE0TP43</accession>
<dbReference type="EMBL" id="JAUTXT010000057">
    <property type="protein sequence ID" value="KAK3670399.1"/>
    <property type="molecule type" value="Genomic_DNA"/>
</dbReference>
<dbReference type="SUPFAM" id="SSF141571">
    <property type="entry name" value="Pentapeptide repeat-like"/>
    <property type="match status" value="1"/>
</dbReference>
<feature type="region of interest" description="Disordered" evidence="1">
    <location>
        <begin position="227"/>
        <end position="259"/>
    </location>
</feature>
<evidence type="ECO:0000256" key="1">
    <source>
        <dbReference type="SAM" id="MobiDB-lite"/>
    </source>
</evidence>